<organism evidence="4 6">
    <name type="scientific">Rotaria sordida</name>
    <dbReference type="NCBI Taxonomy" id="392033"/>
    <lineage>
        <taxon>Eukaryota</taxon>
        <taxon>Metazoa</taxon>
        <taxon>Spiralia</taxon>
        <taxon>Gnathifera</taxon>
        <taxon>Rotifera</taxon>
        <taxon>Eurotatoria</taxon>
        <taxon>Bdelloidea</taxon>
        <taxon>Philodinida</taxon>
        <taxon>Philodinidae</taxon>
        <taxon>Rotaria</taxon>
    </lineage>
</organism>
<dbReference type="PANTHER" id="PTHR43364">
    <property type="entry name" value="NADH-SPECIFIC METHYLGLYOXAL REDUCTASE-RELATED"/>
    <property type="match status" value="1"/>
</dbReference>
<evidence type="ECO:0000259" key="3">
    <source>
        <dbReference type="Pfam" id="PF00248"/>
    </source>
</evidence>
<evidence type="ECO:0000256" key="2">
    <source>
        <dbReference type="ARBA" id="ARBA00038157"/>
    </source>
</evidence>
<dbReference type="Proteomes" id="UP000663854">
    <property type="component" value="Unassembled WGS sequence"/>
</dbReference>
<feature type="domain" description="NADP-dependent oxidoreductase" evidence="3">
    <location>
        <begin position="35"/>
        <end position="324"/>
    </location>
</feature>
<sequence length="340" mass="37598">MATSSTIVHNVYLPADAIPTAETRIKLADRILISPLVLGTWAWGDTRIWNWTPESDPKAKDAFDISISKGINTFDTAEGYGNGESERCIARYKENHPAATDIVIATKFFPTPFKLFYPSSLISALRESLARLKVECVDLYQIHGPIHLRSIEVIGDALAEAVKLGLTKTVGVSNYSTAEMIRMYDCLQKHGIQLASNQVEYSLIRRLPETSGHIAECHKRGVAVLGYCPLGMGGLTGKYSRANPPPGNRKCSRINMDELEPLLETMRSIATKRNVSVSSIALNYVICKGVIPLGGAKDGNQAEQNAECLGWRLTNEEITELENHPINRQPTFFESIWQHG</sequence>
<dbReference type="InterPro" id="IPR036812">
    <property type="entry name" value="NAD(P)_OxRdtase_dom_sf"/>
</dbReference>
<name>A0A814PPG2_9BILA</name>
<gene>
    <name evidence="5" type="ORF">JXQ802_LOCUS30485</name>
    <name evidence="4" type="ORF">PYM288_LOCUS20079</name>
</gene>
<evidence type="ECO:0000256" key="1">
    <source>
        <dbReference type="ARBA" id="ARBA00023002"/>
    </source>
</evidence>
<protein>
    <recommendedName>
        <fullName evidence="3">NADP-dependent oxidoreductase domain-containing protein</fullName>
    </recommendedName>
</protein>
<dbReference type="InterPro" id="IPR018170">
    <property type="entry name" value="Aldo/ket_reductase_CS"/>
</dbReference>
<evidence type="ECO:0000313" key="7">
    <source>
        <dbReference type="Proteomes" id="UP000663870"/>
    </source>
</evidence>
<comment type="caution">
    <text evidence="4">The sequence shown here is derived from an EMBL/GenBank/DDBJ whole genome shotgun (WGS) entry which is preliminary data.</text>
</comment>
<comment type="similarity">
    <text evidence="2">Belongs to the aldo/keto reductase family. Aldo/keto reductase 2 subfamily.</text>
</comment>
<dbReference type="AlphaFoldDB" id="A0A814PPG2"/>
<evidence type="ECO:0000313" key="4">
    <source>
        <dbReference type="EMBL" id="CAF1108859.1"/>
    </source>
</evidence>
<dbReference type="GO" id="GO:0016491">
    <property type="term" value="F:oxidoreductase activity"/>
    <property type="evidence" value="ECO:0007669"/>
    <property type="project" value="UniProtKB-KW"/>
</dbReference>
<dbReference type="Proteomes" id="UP000663870">
    <property type="component" value="Unassembled WGS sequence"/>
</dbReference>
<dbReference type="SUPFAM" id="SSF51430">
    <property type="entry name" value="NAD(P)-linked oxidoreductase"/>
    <property type="match status" value="1"/>
</dbReference>
<dbReference type="Gene3D" id="3.20.20.100">
    <property type="entry name" value="NADP-dependent oxidoreductase domain"/>
    <property type="match status" value="1"/>
</dbReference>
<dbReference type="InterPro" id="IPR020471">
    <property type="entry name" value="AKR"/>
</dbReference>
<dbReference type="EMBL" id="CAJNOL010001240">
    <property type="protein sequence ID" value="CAF1319885.1"/>
    <property type="molecule type" value="Genomic_DNA"/>
</dbReference>
<evidence type="ECO:0000313" key="5">
    <source>
        <dbReference type="EMBL" id="CAF1319885.1"/>
    </source>
</evidence>
<keyword evidence="1" id="KW-0560">Oxidoreductase</keyword>
<keyword evidence="7" id="KW-1185">Reference proteome</keyword>
<dbReference type="CDD" id="cd19093">
    <property type="entry name" value="AKR_AtPLR-like"/>
    <property type="match status" value="1"/>
</dbReference>
<dbReference type="PANTHER" id="PTHR43364:SF4">
    <property type="entry name" value="NAD(P)-LINKED OXIDOREDUCTASE SUPERFAMILY PROTEIN"/>
    <property type="match status" value="1"/>
</dbReference>
<dbReference type="EMBL" id="CAJNOH010000709">
    <property type="protein sequence ID" value="CAF1108859.1"/>
    <property type="molecule type" value="Genomic_DNA"/>
</dbReference>
<accession>A0A814PPG2</accession>
<proteinExistence type="inferred from homology"/>
<dbReference type="InterPro" id="IPR023210">
    <property type="entry name" value="NADP_OxRdtase_dom"/>
</dbReference>
<dbReference type="PROSITE" id="PS00062">
    <property type="entry name" value="ALDOKETO_REDUCTASE_2"/>
    <property type="match status" value="1"/>
</dbReference>
<dbReference type="Pfam" id="PF00248">
    <property type="entry name" value="Aldo_ket_red"/>
    <property type="match status" value="1"/>
</dbReference>
<dbReference type="InterPro" id="IPR050523">
    <property type="entry name" value="AKR_Detox_Biosynth"/>
</dbReference>
<reference evidence="4" key="1">
    <citation type="submission" date="2021-02" db="EMBL/GenBank/DDBJ databases">
        <authorList>
            <person name="Nowell W R."/>
        </authorList>
    </citation>
    <scope>NUCLEOTIDE SEQUENCE</scope>
</reference>
<evidence type="ECO:0000313" key="6">
    <source>
        <dbReference type="Proteomes" id="UP000663854"/>
    </source>
</evidence>
<dbReference type="PRINTS" id="PR00069">
    <property type="entry name" value="ALDKETRDTASE"/>
</dbReference>